<proteinExistence type="predicted"/>
<dbReference type="InterPro" id="IPR007331">
    <property type="entry name" value="Htaa"/>
</dbReference>
<dbReference type="Proteomes" id="UP000537775">
    <property type="component" value="Unassembled WGS sequence"/>
</dbReference>
<evidence type="ECO:0000259" key="1">
    <source>
        <dbReference type="Pfam" id="PF04213"/>
    </source>
</evidence>
<sequence>MDDSLFTARADLGFAWSVKDTFLQYIRRMRDGDIAWSGGAAVTSGGEFFFPLAGVRRFSDCDVLTFRGSVVFTAHHGMLSVAITQPRITLRDGFADLSVHVGESETHIATVQLPRAIRDGNVAMWLECPVALTGGGPELFGGTYTDGEQLAPLTVRVPAGAIATSGEGALRSR</sequence>
<name>A0A7X0FM04_9MICO</name>
<reference evidence="2 3" key="1">
    <citation type="submission" date="2020-08" db="EMBL/GenBank/DDBJ databases">
        <title>Sequencing the genomes of 1000 actinobacteria strains.</title>
        <authorList>
            <person name="Klenk H.-P."/>
        </authorList>
    </citation>
    <scope>NUCLEOTIDE SEQUENCE [LARGE SCALE GENOMIC DNA]</scope>
    <source>
        <strain evidence="2 3">DSM 12511</strain>
    </source>
</reference>
<dbReference type="Pfam" id="PF04213">
    <property type="entry name" value="HtaA"/>
    <property type="match status" value="1"/>
</dbReference>
<evidence type="ECO:0000313" key="3">
    <source>
        <dbReference type="Proteomes" id="UP000537775"/>
    </source>
</evidence>
<evidence type="ECO:0000313" key="2">
    <source>
        <dbReference type="EMBL" id="MBB6389967.1"/>
    </source>
</evidence>
<dbReference type="EMBL" id="JACHML010000001">
    <property type="protein sequence ID" value="MBB6389967.1"/>
    <property type="molecule type" value="Genomic_DNA"/>
</dbReference>
<accession>A0A7X0FM04</accession>
<gene>
    <name evidence="2" type="ORF">HD594_000280</name>
</gene>
<dbReference type="AlphaFoldDB" id="A0A7X0FM04"/>
<protein>
    <recommendedName>
        <fullName evidence="1">Htaa domain-containing protein</fullName>
    </recommendedName>
</protein>
<comment type="caution">
    <text evidence="2">The sequence shown here is derived from an EMBL/GenBank/DDBJ whole genome shotgun (WGS) entry which is preliminary data.</text>
</comment>
<keyword evidence="3" id="KW-1185">Reference proteome</keyword>
<feature type="domain" description="Htaa" evidence="1">
    <location>
        <begin position="14"/>
        <end position="155"/>
    </location>
</feature>
<organism evidence="2 3">
    <name type="scientific">Microbacterium thalassium</name>
    <dbReference type="NCBI Taxonomy" id="362649"/>
    <lineage>
        <taxon>Bacteria</taxon>
        <taxon>Bacillati</taxon>
        <taxon>Actinomycetota</taxon>
        <taxon>Actinomycetes</taxon>
        <taxon>Micrococcales</taxon>
        <taxon>Microbacteriaceae</taxon>
        <taxon>Microbacterium</taxon>
    </lineage>
</organism>
<dbReference type="RefSeq" id="WP_184749242.1">
    <property type="nucleotide sequence ID" value="NZ_BAAAJR010000008.1"/>
</dbReference>